<reference evidence="3 4" key="1">
    <citation type="submission" date="2020-11" db="EMBL/GenBank/DDBJ databases">
        <authorList>
            <person name="Wallbank WR R."/>
            <person name="Pardo Diaz C."/>
            <person name="Kozak K."/>
            <person name="Martin S."/>
            <person name="Jiggins C."/>
            <person name="Moest M."/>
            <person name="Warren A I."/>
            <person name="Generalovic N T."/>
            <person name="Byers J.R.P. K."/>
            <person name="Montejo-Kovacevich G."/>
            <person name="Yen C E."/>
        </authorList>
    </citation>
    <scope>NUCLEOTIDE SEQUENCE [LARGE SCALE GENOMIC DNA]</scope>
</reference>
<keyword evidence="1" id="KW-0812">Transmembrane</keyword>
<evidence type="ECO:0000256" key="1">
    <source>
        <dbReference type="SAM" id="Phobius"/>
    </source>
</evidence>
<evidence type="ECO:0000313" key="3">
    <source>
        <dbReference type="EMBL" id="CAD7093412.1"/>
    </source>
</evidence>
<dbReference type="OMA" id="NHLGYFS"/>
<feature type="domain" description="Chitin-binding type-4" evidence="2">
    <location>
        <begin position="59"/>
        <end position="244"/>
    </location>
</feature>
<protein>
    <recommendedName>
        <fullName evidence="2">Chitin-binding type-4 domain-containing protein</fullName>
    </recommendedName>
</protein>
<dbReference type="OrthoDB" id="64893at2759"/>
<evidence type="ECO:0000313" key="4">
    <source>
        <dbReference type="Proteomes" id="UP000594454"/>
    </source>
</evidence>
<feature type="transmembrane region" description="Helical" evidence="1">
    <location>
        <begin position="42"/>
        <end position="63"/>
    </location>
</feature>
<sequence>MNGNESPYKLAHHQSRLDSVITNFKNVGGIIRMTLKKCAAQVFLFVIVGSLALVSVEGHGMLLEPVGRSSRWRYDGSAPVNYDDNALYCGGYYKQWEVNGGKCGICGDDYSSSTPRPNELGGKFGSGVIVSTYQAGSTISVGAQLTASHLGYFFFEICNLDAAGSESESCFQPLSLGNGASKYPITSYASAYYETTVELPAGVSCNHCVLRWTYVAGNNWGICDNGTGALGCGPQETFKSCSDIEIISTRNAYEEVDLVDDIPEEDFV</sequence>
<keyword evidence="1" id="KW-1133">Transmembrane helix</keyword>
<evidence type="ECO:0000259" key="2">
    <source>
        <dbReference type="Pfam" id="PF03067"/>
    </source>
</evidence>
<proteinExistence type="predicted"/>
<organism evidence="3 4">
    <name type="scientific">Hermetia illucens</name>
    <name type="common">Black soldier fly</name>
    <dbReference type="NCBI Taxonomy" id="343691"/>
    <lineage>
        <taxon>Eukaryota</taxon>
        <taxon>Metazoa</taxon>
        <taxon>Ecdysozoa</taxon>
        <taxon>Arthropoda</taxon>
        <taxon>Hexapoda</taxon>
        <taxon>Insecta</taxon>
        <taxon>Pterygota</taxon>
        <taxon>Neoptera</taxon>
        <taxon>Endopterygota</taxon>
        <taxon>Diptera</taxon>
        <taxon>Brachycera</taxon>
        <taxon>Stratiomyomorpha</taxon>
        <taxon>Stratiomyidae</taxon>
        <taxon>Hermetiinae</taxon>
        <taxon>Hermetia</taxon>
    </lineage>
</organism>
<dbReference type="EMBL" id="LR899014">
    <property type="protein sequence ID" value="CAD7093412.1"/>
    <property type="molecule type" value="Genomic_DNA"/>
</dbReference>
<name>A0A7R8V7A3_HERIL</name>
<dbReference type="Pfam" id="PF03067">
    <property type="entry name" value="LPMO_10"/>
    <property type="match status" value="1"/>
</dbReference>
<dbReference type="AlphaFoldDB" id="A0A7R8V7A3"/>
<dbReference type="Proteomes" id="UP000594454">
    <property type="component" value="Chromosome 6"/>
</dbReference>
<dbReference type="InterPro" id="IPR004302">
    <property type="entry name" value="Cellulose/chitin-bd_N"/>
</dbReference>
<dbReference type="InParanoid" id="A0A7R8V7A3"/>
<keyword evidence="4" id="KW-1185">Reference proteome</keyword>
<keyword evidence="1" id="KW-0472">Membrane</keyword>
<gene>
    <name evidence="3" type="ORF">HERILL_LOCUS15697</name>
</gene>
<accession>A0A7R8V7A3</accession>